<dbReference type="GO" id="GO:0016787">
    <property type="term" value="F:hydrolase activity"/>
    <property type="evidence" value="ECO:0007669"/>
    <property type="project" value="UniProtKB-KW"/>
</dbReference>
<gene>
    <name evidence="3" type="ORF">HDF17_000822</name>
</gene>
<dbReference type="SUPFAM" id="SSF56281">
    <property type="entry name" value="Metallo-hydrolase/oxidoreductase"/>
    <property type="match status" value="1"/>
</dbReference>
<sequence>MRLTRITPTLMQLTRFGLVNCYCVMESDGITLVDTGLPGSGDDILEASRTMGAQINRILLTHAHADHIGSLDDLAMKLGKVEVAISARDARLLQKDLSLDPGEPQTKIKGSISGAKTRPTHLLKDGDLYGSLRVIATPGHTPGHLCFLDERDNSLLAGDALTTVSELRVAGDAPWTFPLPNFGTWHKPTADASAKRLLEFPIQRFATGHGPVRNGGTPTLQTAITHTTR</sequence>
<evidence type="ECO:0000256" key="1">
    <source>
        <dbReference type="SAM" id="MobiDB-lite"/>
    </source>
</evidence>
<dbReference type="Proteomes" id="UP000589520">
    <property type="component" value="Unassembled WGS sequence"/>
</dbReference>
<dbReference type="InterPro" id="IPR036866">
    <property type="entry name" value="RibonucZ/Hydroxyglut_hydro"/>
</dbReference>
<evidence type="ECO:0000313" key="3">
    <source>
        <dbReference type="EMBL" id="NYF78535.1"/>
    </source>
</evidence>
<feature type="region of interest" description="Disordered" evidence="1">
    <location>
        <begin position="208"/>
        <end position="229"/>
    </location>
</feature>
<keyword evidence="3" id="KW-0378">Hydrolase</keyword>
<dbReference type="PANTHER" id="PTHR42951:SF9">
    <property type="entry name" value="METAL-DEPENDENT HYDROLASE"/>
    <property type="match status" value="1"/>
</dbReference>
<feature type="domain" description="Metallo-beta-lactamase" evidence="2">
    <location>
        <begin position="18"/>
        <end position="209"/>
    </location>
</feature>
<feature type="compositionally biased region" description="Polar residues" evidence="1">
    <location>
        <begin position="216"/>
        <end position="229"/>
    </location>
</feature>
<dbReference type="SMART" id="SM00849">
    <property type="entry name" value="Lactamase_B"/>
    <property type="match status" value="1"/>
</dbReference>
<proteinExistence type="predicted"/>
<dbReference type="PANTHER" id="PTHR42951">
    <property type="entry name" value="METALLO-BETA-LACTAMASE DOMAIN-CONTAINING"/>
    <property type="match status" value="1"/>
</dbReference>
<keyword evidence="4" id="KW-1185">Reference proteome</keyword>
<reference evidence="3 4" key="1">
    <citation type="submission" date="2020-07" db="EMBL/GenBank/DDBJ databases">
        <title>Genomic Encyclopedia of Type Strains, Phase IV (KMG-V): Genome sequencing to study the core and pangenomes of soil and plant-associated prokaryotes.</title>
        <authorList>
            <person name="Whitman W."/>
        </authorList>
    </citation>
    <scope>NUCLEOTIDE SEQUENCE [LARGE SCALE GENOMIC DNA]</scope>
    <source>
        <strain evidence="3 4">X4EP2</strain>
    </source>
</reference>
<protein>
    <submittedName>
        <fullName evidence="3">Glyoxylase-like metal-dependent hydrolase (Beta-lactamase superfamily II)</fullName>
    </submittedName>
</protein>
<dbReference type="InterPro" id="IPR001279">
    <property type="entry name" value="Metallo-B-lactamas"/>
</dbReference>
<dbReference type="AlphaFoldDB" id="A0A7Y9TGA6"/>
<dbReference type="Gene3D" id="3.60.15.10">
    <property type="entry name" value="Ribonuclease Z/Hydroxyacylglutathione hydrolase-like"/>
    <property type="match status" value="1"/>
</dbReference>
<name>A0A7Y9TGA6_9BACT</name>
<dbReference type="InterPro" id="IPR050855">
    <property type="entry name" value="NDM-1-like"/>
</dbReference>
<dbReference type="Pfam" id="PF00753">
    <property type="entry name" value="Lactamase_B"/>
    <property type="match status" value="1"/>
</dbReference>
<dbReference type="CDD" id="cd07721">
    <property type="entry name" value="yflN-like_MBL-fold"/>
    <property type="match status" value="1"/>
</dbReference>
<organism evidence="3 4">
    <name type="scientific">Granulicella arctica</name>
    <dbReference type="NCBI Taxonomy" id="940613"/>
    <lineage>
        <taxon>Bacteria</taxon>
        <taxon>Pseudomonadati</taxon>
        <taxon>Acidobacteriota</taxon>
        <taxon>Terriglobia</taxon>
        <taxon>Terriglobales</taxon>
        <taxon>Acidobacteriaceae</taxon>
        <taxon>Granulicella</taxon>
    </lineage>
</organism>
<comment type="caution">
    <text evidence="3">The sequence shown here is derived from an EMBL/GenBank/DDBJ whole genome shotgun (WGS) entry which is preliminary data.</text>
</comment>
<dbReference type="EMBL" id="JACCCW010000001">
    <property type="protein sequence ID" value="NYF78535.1"/>
    <property type="molecule type" value="Genomic_DNA"/>
</dbReference>
<dbReference type="RefSeq" id="WP_179488018.1">
    <property type="nucleotide sequence ID" value="NZ_JACCCW010000001.1"/>
</dbReference>
<evidence type="ECO:0000313" key="4">
    <source>
        <dbReference type="Proteomes" id="UP000589520"/>
    </source>
</evidence>
<evidence type="ECO:0000259" key="2">
    <source>
        <dbReference type="SMART" id="SM00849"/>
    </source>
</evidence>
<accession>A0A7Y9TGA6</accession>